<keyword evidence="3" id="KW-1185">Reference proteome</keyword>
<proteinExistence type="predicted"/>
<evidence type="ECO:0000313" key="2">
    <source>
        <dbReference type="EMBL" id="KAK7263140.1"/>
    </source>
</evidence>
<sequence>MTPPIVSSNSKIENQHSSVSASANQTNNNFESMFLHQSPFGLEMRRILSVRRKNTYPICKQTTLVMDVVRDDAGNEEEHQAVVINDGDDEDDDDEEEEEDNDDNDDDDGDDIRD</sequence>
<feature type="region of interest" description="Disordered" evidence="1">
    <location>
        <begin position="1"/>
        <end position="24"/>
    </location>
</feature>
<dbReference type="EMBL" id="JAYKXN010000008">
    <property type="protein sequence ID" value="KAK7263140.1"/>
    <property type="molecule type" value="Genomic_DNA"/>
</dbReference>
<name>A0AAN9I4B5_CLITE</name>
<reference evidence="2 3" key="1">
    <citation type="submission" date="2024-01" db="EMBL/GenBank/DDBJ databases">
        <title>The genomes of 5 underutilized Papilionoideae crops provide insights into root nodulation and disease resistance.</title>
        <authorList>
            <person name="Yuan L."/>
        </authorList>
    </citation>
    <scope>NUCLEOTIDE SEQUENCE [LARGE SCALE GENOMIC DNA]</scope>
    <source>
        <strain evidence="2">LY-2023</strain>
        <tissue evidence="2">Leaf</tissue>
    </source>
</reference>
<dbReference type="AlphaFoldDB" id="A0AAN9I4B5"/>
<feature type="region of interest" description="Disordered" evidence="1">
    <location>
        <begin position="70"/>
        <end position="114"/>
    </location>
</feature>
<comment type="caution">
    <text evidence="2">The sequence shown here is derived from an EMBL/GenBank/DDBJ whole genome shotgun (WGS) entry which is preliminary data.</text>
</comment>
<gene>
    <name evidence="2" type="ORF">RJT34_30725</name>
</gene>
<dbReference type="Proteomes" id="UP001359559">
    <property type="component" value="Unassembled WGS sequence"/>
</dbReference>
<evidence type="ECO:0000256" key="1">
    <source>
        <dbReference type="SAM" id="MobiDB-lite"/>
    </source>
</evidence>
<feature type="compositionally biased region" description="Basic and acidic residues" evidence="1">
    <location>
        <begin position="70"/>
        <end position="80"/>
    </location>
</feature>
<protein>
    <submittedName>
        <fullName evidence="2">Uncharacterized protein</fullName>
    </submittedName>
</protein>
<evidence type="ECO:0000313" key="3">
    <source>
        <dbReference type="Proteomes" id="UP001359559"/>
    </source>
</evidence>
<accession>A0AAN9I4B5</accession>
<organism evidence="2 3">
    <name type="scientific">Clitoria ternatea</name>
    <name type="common">Butterfly pea</name>
    <dbReference type="NCBI Taxonomy" id="43366"/>
    <lineage>
        <taxon>Eukaryota</taxon>
        <taxon>Viridiplantae</taxon>
        <taxon>Streptophyta</taxon>
        <taxon>Embryophyta</taxon>
        <taxon>Tracheophyta</taxon>
        <taxon>Spermatophyta</taxon>
        <taxon>Magnoliopsida</taxon>
        <taxon>eudicotyledons</taxon>
        <taxon>Gunneridae</taxon>
        <taxon>Pentapetalae</taxon>
        <taxon>rosids</taxon>
        <taxon>fabids</taxon>
        <taxon>Fabales</taxon>
        <taxon>Fabaceae</taxon>
        <taxon>Papilionoideae</taxon>
        <taxon>50 kb inversion clade</taxon>
        <taxon>NPAAA clade</taxon>
        <taxon>indigoferoid/millettioid clade</taxon>
        <taxon>Phaseoleae</taxon>
        <taxon>Clitoria</taxon>
    </lineage>
</organism>
<feature type="compositionally biased region" description="Acidic residues" evidence="1">
    <location>
        <begin position="86"/>
        <end position="114"/>
    </location>
</feature>